<organism evidence="2 3">
    <name type="scientific">Peronospora matthiolae</name>
    <dbReference type="NCBI Taxonomy" id="2874970"/>
    <lineage>
        <taxon>Eukaryota</taxon>
        <taxon>Sar</taxon>
        <taxon>Stramenopiles</taxon>
        <taxon>Oomycota</taxon>
        <taxon>Peronosporomycetes</taxon>
        <taxon>Peronosporales</taxon>
        <taxon>Peronosporaceae</taxon>
        <taxon>Peronospora</taxon>
    </lineage>
</organism>
<evidence type="ECO:0000313" key="2">
    <source>
        <dbReference type="EMBL" id="CAK7918501.1"/>
    </source>
</evidence>
<sequence length="288" mass="32033">MVSPSPGPARCKLDMDADPDNDDPPSVQSLLQEVTRLQQVVRDISPDDDSVFVAEWSPPQYGQKTRTASGGSDSFSPLGICSRTRVATLVGNLSPHQNVGVMVRGGASDSSVNGLTTPPTKRRERPAVSPVVPRPIRVASLTKENISLLPTPRAPTFAGSVCGSQQSRVSIRTEGGGTVFSRLYQPDFYKKREEKFQTMRDRRESFHCSFTPRTNRRDSISSRDSVDTESQASMQSAKTDVMNVSSRLYDPNYVRKRNARLQRMRQEREMRECTFTPVINGKKSVLLH</sequence>
<evidence type="ECO:0000313" key="3">
    <source>
        <dbReference type="Proteomes" id="UP001162060"/>
    </source>
</evidence>
<dbReference type="AlphaFoldDB" id="A0AAV1TEC4"/>
<feature type="compositionally biased region" description="Basic and acidic residues" evidence="1">
    <location>
        <begin position="215"/>
        <end position="226"/>
    </location>
</feature>
<feature type="region of interest" description="Disordered" evidence="1">
    <location>
        <begin position="210"/>
        <end position="242"/>
    </location>
</feature>
<feature type="region of interest" description="Disordered" evidence="1">
    <location>
        <begin position="1"/>
        <end position="27"/>
    </location>
</feature>
<accession>A0AAV1TEC4</accession>
<feature type="compositionally biased region" description="Polar residues" evidence="1">
    <location>
        <begin position="108"/>
        <end position="119"/>
    </location>
</feature>
<reference evidence="2" key="1">
    <citation type="submission" date="2024-01" db="EMBL/GenBank/DDBJ databases">
        <authorList>
            <person name="Webb A."/>
        </authorList>
    </citation>
    <scope>NUCLEOTIDE SEQUENCE</scope>
    <source>
        <strain evidence="2">Pm1</strain>
    </source>
</reference>
<comment type="caution">
    <text evidence="2">The sequence shown here is derived from an EMBL/GenBank/DDBJ whole genome shotgun (WGS) entry which is preliminary data.</text>
</comment>
<evidence type="ECO:0000256" key="1">
    <source>
        <dbReference type="SAM" id="MobiDB-lite"/>
    </source>
</evidence>
<proteinExistence type="predicted"/>
<feature type="region of interest" description="Disordered" evidence="1">
    <location>
        <begin position="104"/>
        <end position="129"/>
    </location>
</feature>
<feature type="compositionally biased region" description="Polar residues" evidence="1">
    <location>
        <begin position="228"/>
        <end position="242"/>
    </location>
</feature>
<gene>
    <name evidence="2" type="ORF">PM001_LOCUS5806</name>
</gene>
<dbReference type="Proteomes" id="UP001162060">
    <property type="component" value="Unassembled WGS sequence"/>
</dbReference>
<protein>
    <submittedName>
        <fullName evidence="2">Uncharacterized protein</fullName>
    </submittedName>
</protein>
<name>A0AAV1TEC4_9STRA</name>
<dbReference type="EMBL" id="CAKLBY020000047">
    <property type="protein sequence ID" value="CAK7918501.1"/>
    <property type="molecule type" value="Genomic_DNA"/>
</dbReference>